<proteinExistence type="predicted"/>
<evidence type="ECO:0000256" key="1">
    <source>
        <dbReference type="SAM" id="MobiDB-lite"/>
    </source>
</evidence>
<sequence>MGAKHRLLGVVAAFSTALGVAACGPTAAHGSPAGPPDPPRASHASLPASPAAANGSAPSCRTRALRWSFTLLQLPDAQLSAVNRGKGRCVFGGFPVVAVHNGKANAVNGVGRGRPAAVTLSRGAGVTFDLRYTPRGAKGASDLCVSESEAVVRAPHDMVRADVPITDPRHRKAKFRACGETMQVTTLAAAQSPSGGSVAP</sequence>
<dbReference type="EMBL" id="JANFNH010000003">
    <property type="protein sequence ID" value="MCQ4041532.1"/>
    <property type="molecule type" value="Genomic_DNA"/>
</dbReference>
<evidence type="ECO:0000313" key="5">
    <source>
        <dbReference type="Proteomes" id="UP001206206"/>
    </source>
</evidence>
<evidence type="ECO:0000313" key="4">
    <source>
        <dbReference type="EMBL" id="MCQ4041532.1"/>
    </source>
</evidence>
<dbReference type="RefSeq" id="WP_255925519.1">
    <property type="nucleotide sequence ID" value="NZ_JANFNH010000003.1"/>
</dbReference>
<evidence type="ECO:0000259" key="3">
    <source>
        <dbReference type="Pfam" id="PF14016"/>
    </source>
</evidence>
<dbReference type="Proteomes" id="UP001206206">
    <property type="component" value="Unassembled WGS sequence"/>
</dbReference>
<comment type="caution">
    <text evidence="4">The sequence shown here is derived from an EMBL/GenBank/DDBJ whole genome shotgun (WGS) entry which is preliminary data.</text>
</comment>
<name>A0ABT1P831_9ACTN</name>
<feature type="chain" id="PRO_5045681034" evidence="2">
    <location>
        <begin position="23"/>
        <end position="200"/>
    </location>
</feature>
<dbReference type="PROSITE" id="PS51257">
    <property type="entry name" value="PROKAR_LIPOPROTEIN"/>
    <property type="match status" value="1"/>
</dbReference>
<feature type="compositionally biased region" description="Low complexity" evidence="1">
    <location>
        <begin position="41"/>
        <end position="58"/>
    </location>
</feature>
<accession>A0ABT1P831</accession>
<feature type="region of interest" description="Disordered" evidence="1">
    <location>
        <begin position="27"/>
        <end position="58"/>
    </location>
</feature>
<gene>
    <name evidence="4" type="ORF">NON19_05680</name>
</gene>
<keyword evidence="5" id="KW-1185">Reference proteome</keyword>
<feature type="signal peptide" evidence="2">
    <location>
        <begin position="1"/>
        <end position="22"/>
    </location>
</feature>
<dbReference type="Pfam" id="PF14016">
    <property type="entry name" value="DUF4232"/>
    <property type="match status" value="1"/>
</dbReference>
<reference evidence="4 5" key="1">
    <citation type="submission" date="2022-06" db="EMBL/GenBank/DDBJ databases">
        <title>Draft genome sequence of type strain Streptomyces rubrisoli DSM 42083.</title>
        <authorList>
            <person name="Duangmal K."/>
            <person name="Klaysubun C."/>
        </authorList>
    </citation>
    <scope>NUCLEOTIDE SEQUENCE [LARGE SCALE GENOMIC DNA]</scope>
    <source>
        <strain evidence="4 5">DSM 42083</strain>
    </source>
</reference>
<evidence type="ECO:0000256" key="2">
    <source>
        <dbReference type="SAM" id="SignalP"/>
    </source>
</evidence>
<keyword evidence="2" id="KW-0732">Signal</keyword>
<feature type="domain" description="DUF4232" evidence="3">
    <location>
        <begin position="77"/>
        <end position="187"/>
    </location>
</feature>
<protein>
    <submittedName>
        <fullName evidence="4">DUF4232 domain-containing protein</fullName>
    </submittedName>
</protein>
<organism evidence="4 5">
    <name type="scientific">Streptantibioticus rubrisoli</name>
    <dbReference type="NCBI Taxonomy" id="1387313"/>
    <lineage>
        <taxon>Bacteria</taxon>
        <taxon>Bacillati</taxon>
        <taxon>Actinomycetota</taxon>
        <taxon>Actinomycetes</taxon>
        <taxon>Kitasatosporales</taxon>
        <taxon>Streptomycetaceae</taxon>
        <taxon>Streptantibioticus</taxon>
    </lineage>
</organism>
<dbReference type="InterPro" id="IPR025326">
    <property type="entry name" value="DUF4232"/>
</dbReference>